<dbReference type="PANTHER" id="PTHR31252:SF11">
    <property type="entry name" value="DUF4419 DOMAIN-CONTAINING PROTEIN"/>
    <property type="match status" value="1"/>
</dbReference>
<evidence type="ECO:0000313" key="1">
    <source>
        <dbReference type="EMBL" id="CAG8649517.1"/>
    </source>
</evidence>
<comment type="caution">
    <text evidence="1">The sequence shown here is derived from an EMBL/GenBank/DDBJ whole genome shotgun (WGS) entry which is preliminary data.</text>
</comment>
<dbReference type="Proteomes" id="UP000789901">
    <property type="component" value="Unassembled WGS sequence"/>
</dbReference>
<sequence length="215" mass="24703">MKAKVTNKDLRTSESTSQRKCATHIPIDAKEEILKELVEYKDSTVLHPENRVSQHINRNAEKFRNKFVKHEGQKELIIKVDGILGNWPEIVNRIVAAADNNVEKIDLRNLLECCSFKKIKFRIRFLVEPIIWNLVATYRGEIDEDFWGRIVWIDQVFGLVVVLIFLDGVDELLSLFGFIGANQEVLEDSDDESVVSPVIGWSVVDGIKVSYELFM</sequence>
<keyword evidence="2" id="KW-1185">Reference proteome</keyword>
<dbReference type="InterPro" id="IPR025533">
    <property type="entry name" value="DUF4419"/>
</dbReference>
<dbReference type="PANTHER" id="PTHR31252">
    <property type="entry name" value="DUF4419 DOMAIN-CONTAINING PROTEIN"/>
    <property type="match status" value="1"/>
</dbReference>
<proteinExistence type="predicted"/>
<accession>A0ABN7UPZ7</accession>
<evidence type="ECO:0000313" key="2">
    <source>
        <dbReference type="Proteomes" id="UP000789901"/>
    </source>
</evidence>
<name>A0ABN7UPZ7_GIGMA</name>
<dbReference type="EMBL" id="CAJVQB010004935">
    <property type="protein sequence ID" value="CAG8649517.1"/>
    <property type="molecule type" value="Genomic_DNA"/>
</dbReference>
<gene>
    <name evidence="1" type="ORF">GMARGA_LOCUS9281</name>
</gene>
<organism evidence="1 2">
    <name type="scientific">Gigaspora margarita</name>
    <dbReference type="NCBI Taxonomy" id="4874"/>
    <lineage>
        <taxon>Eukaryota</taxon>
        <taxon>Fungi</taxon>
        <taxon>Fungi incertae sedis</taxon>
        <taxon>Mucoromycota</taxon>
        <taxon>Glomeromycotina</taxon>
        <taxon>Glomeromycetes</taxon>
        <taxon>Diversisporales</taxon>
        <taxon>Gigasporaceae</taxon>
        <taxon>Gigaspora</taxon>
    </lineage>
</organism>
<reference evidence="1 2" key="1">
    <citation type="submission" date="2021-06" db="EMBL/GenBank/DDBJ databases">
        <authorList>
            <person name="Kallberg Y."/>
            <person name="Tangrot J."/>
            <person name="Rosling A."/>
        </authorList>
    </citation>
    <scope>NUCLEOTIDE SEQUENCE [LARGE SCALE GENOMIC DNA]</scope>
    <source>
        <strain evidence="1 2">120-4 pot B 10/14</strain>
    </source>
</reference>
<dbReference type="Pfam" id="PF14388">
    <property type="entry name" value="DUF4419"/>
    <property type="match status" value="1"/>
</dbReference>
<protein>
    <submittedName>
        <fullName evidence="1">41493_t:CDS:1</fullName>
    </submittedName>
</protein>